<name>Q1ZJU8_PHOAS</name>
<proteinExistence type="predicted"/>
<reference evidence="1 2" key="1">
    <citation type="journal article" date="2009" name="Proc. Natl. Acad. Sci. U.S.A.">
        <title>The genomic basis of trophic strategy in marine bacteria.</title>
        <authorList>
            <person name="Lauro F.M."/>
            <person name="McDougald D."/>
            <person name="Thomas T."/>
            <person name="Williams T.J."/>
            <person name="Egan S."/>
            <person name="Rice S."/>
            <person name="DeMaere M.Z."/>
            <person name="Ting L."/>
            <person name="Ertan H."/>
            <person name="Johnson J."/>
            <person name="Ferriera S."/>
            <person name="Lapidus A."/>
            <person name="Anderson I."/>
            <person name="Kyrpides N."/>
            <person name="Munk A.C."/>
            <person name="Detter C."/>
            <person name="Han C.S."/>
            <person name="Brown M.V."/>
            <person name="Robb F.T."/>
            <person name="Kjelleberg S."/>
            <person name="Cavicchioli R."/>
        </authorList>
    </citation>
    <scope>NUCLEOTIDE SEQUENCE [LARGE SCALE GENOMIC DNA]</scope>
    <source>
        <strain evidence="1 2">S14</strain>
    </source>
</reference>
<organism evidence="1 2">
    <name type="scientific">Photobacterium angustum (strain S14 / CCUG 15956)</name>
    <name type="common">Vibrio sp. (strain S14 / CCUG 15956)</name>
    <dbReference type="NCBI Taxonomy" id="314292"/>
    <lineage>
        <taxon>Bacteria</taxon>
        <taxon>Pseudomonadati</taxon>
        <taxon>Pseudomonadota</taxon>
        <taxon>Gammaproteobacteria</taxon>
        <taxon>Vibrionales</taxon>
        <taxon>Vibrionaceae</taxon>
        <taxon>Photobacterium</taxon>
    </lineage>
</organism>
<dbReference type="Proteomes" id="UP000001603">
    <property type="component" value="Unassembled WGS sequence"/>
</dbReference>
<dbReference type="RefSeq" id="WP_005363232.1">
    <property type="nucleotide sequence ID" value="NZ_AAOJ01000020.1"/>
</dbReference>
<dbReference type="AlphaFoldDB" id="Q1ZJU8"/>
<sequence>MANQLQRTFKVGACVVPDPAPSLSLDIVFQLLCNQFPSLRHTNGIYESDGQLDVNTGVVTYVLPLIPPKTNG</sequence>
<dbReference type="EMBL" id="AAOJ01000020">
    <property type="protein sequence ID" value="EAS62424.1"/>
    <property type="molecule type" value="Genomic_DNA"/>
</dbReference>
<dbReference type="OrthoDB" id="6912309at2"/>
<comment type="caution">
    <text evidence="1">The sequence shown here is derived from an EMBL/GenBank/DDBJ whole genome shotgun (WGS) entry which is preliminary data.</text>
</comment>
<evidence type="ECO:0000313" key="1">
    <source>
        <dbReference type="EMBL" id="EAS62424.1"/>
    </source>
</evidence>
<evidence type="ECO:0000313" key="2">
    <source>
        <dbReference type="Proteomes" id="UP000001603"/>
    </source>
</evidence>
<dbReference type="HOGENOM" id="CLU_2718814_0_0_6"/>
<accession>Q1ZJU8</accession>
<protein>
    <submittedName>
        <fullName evidence="1">Uncharacterized protein</fullName>
    </submittedName>
</protein>
<gene>
    <name evidence="1" type="ORF">VAS14_00106</name>
</gene>